<dbReference type="InterPro" id="IPR003593">
    <property type="entry name" value="AAA+_ATPase"/>
</dbReference>
<dbReference type="Proteomes" id="UP000289946">
    <property type="component" value="Unassembled WGS sequence"/>
</dbReference>
<dbReference type="EMBL" id="RDRA01000072">
    <property type="protein sequence ID" value="RXG84134.1"/>
    <property type="molecule type" value="Genomic_DNA"/>
</dbReference>
<dbReference type="CDD" id="cd00009">
    <property type="entry name" value="AAA"/>
    <property type="match status" value="1"/>
</dbReference>
<dbReference type="PANTHER" id="PTHR30050">
    <property type="entry name" value="CHROMOSOMAL REPLICATION INITIATOR PROTEIN DNAA"/>
    <property type="match status" value="1"/>
</dbReference>
<gene>
    <name evidence="5" type="ORF">EAS62_39935</name>
</gene>
<dbReference type="InterPro" id="IPR047661">
    <property type="entry name" value="IstB"/>
</dbReference>
<dbReference type="PANTHER" id="PTHR30050:SF4">
    <property type="entry name" value="ATP-BINDING PROTEIN RV3427C IN INSERTION SEQUENCE-RELATED"/>
    <property type="match status" value="1"/>
</dbReference>
<keyword evidence="3 5" id="KW-0067">ATP-binding</keyword>
<keyword evidence="2" id="KW-0547">Nucleotide-binding</keyword>
<evidence type="ECO:0000256" key="3">
    <source>
        <dbReference type="ARBA" id="ARBA00022840"/>
    </source>
</evidence>
<dbReference type="InterPro" id="IPR028350">
    <property type="entry name" value="DNAC/IstB-like"/>
</dbReference>
<protein>
    <submittedName>
        <fullName evidence="5">ATP-binding protein</fullName>
    </submittedName>
</protein>
<dbReference type="Pfam" id="PF01695">
    <property type="entry name" value="IstB_IS21"/>
    <property type="match status" value="1"/>
</dbReference>
<dbReference type="InterPro" id="IPR002611">
    <property type="entry name" value="IstB_ATP-bd"/>
</dbReference>
<evidence type="ECO:0000259" key="4">
    <source>
        <dbReference type="SMART" id="SM00382"/>
    </source>
</evidence>
<dbReference type="SUPFAM" id="SSF52540">
    <property type="entry name" value="P-loop containing nucleoside triphosphate hydrolases"/>
    <property type="match status" value="1"/>
</dbReference>
<evidence type="ECO:0000313" key="6">
    <source>
        <dbReference type="Proteomes" id="UP000289946"/>
    </source>
</evidence>
<comment type="similarity">
    <text evidence="1">Belongs to the IS21/IS1162 putative ATP-binding protein family.</text>
</comment>
<name>A0ABY0D8E7_9BRAD</name>
<evidence type="ECO:0000256" key="2">
    <source>
        <dbReference type="ARBA" id="ARBA00022741"/>
    </source>
</evidence>
<accession>A0ABY0D8E7</accession>
<dbReference type="GO" id="GO:0005524">
    <property type="term" value="F:ATP binding"/>
    <property type="evidence" value="ECO:0007669"/>
    <property type="project" value="UniProtKB-KW"/>
</dbReference>
<proteinExistence type="inferred from homology"/>
<evidence type="ECO:0000313" key="5">
    <source>
        <dbReference type="EMBL" id="RXG84134.1"/>
    </source>
</evidence>
<dbReference type="PIRSF" id="PIRSF003073">
    <property type="entry name" value="DNAC_TnpB_IstB"/>
    <property type="match status" value="1"/>
</dbReference>
<dbReference type="InterPro" id="IPR027417">
    <property type="entry name" value="P-loop_NTPase"/>
</dbReference>
<feature type="domain" description="AAA+ ATPase" evidence="4">
    <location>
        <begin position="98"/>
        <end position="231"/>
    </location>
</feature>
<dbReference type="SMART" id="SM00382">
    <property type="entry name" value="AAA"/>
    <property type="match status" value="1"/>
</dbReference>
<comment type="caution">
    <text evidence="5">The sequence shown here is derived from an EMBL/GenBank/DDBJ whole genome shotgun (WGS) entry which is preliminary data.</text>
</comment>
<dbReference type="RefSeq" id="WP_128943083.1">
    <property type="nucleotide sequence ID" value="NZ_RDRA01000072.1"/>
</dbReference>
<organism evidence="5 6">
    <name type="scientific">Bradyrhizobium zhanjiangense</name>
    <dbReference type="NCBI Taxonomy" id="1325107"/>
    <lineage>
        <taxon>Bacteria</taxon>
        <taxon>Pseudomonadati</taxon>
        <taxon>Pseudomonadota</taxon>
        <taxon>Alphaproteobacteria</taxon>
        <taxon>Hyphomicrobiales</taxon>
        <taxon>Nitrobacteraceae</taxon>
        <taxon>Bradyrhizobium</taxon>
    </lineage>
</organism>
<reference evidence="5 6" key="1">
    <citation type="submission" date="2018-10" db="EMBL/GenBank/DDBJ databases">
        <title>Bradyrhizobium sp. nov., isolated from effective nodules of peanut in China.</title>
        <authorList>
            <person name="Li Y."/>
        </authorList>
    </citation>
    <scope>NUCLEOTIDE SEQUENCE [LARGE SCALE GENOMIC DNA]</scope>
    <source>
        <strain evidence="5 6">CCBAU 51781</strain>
    </source>
</reference>
<evidence type="ECO:0000256" key="1">
    <source>
        <dbReference type="ARBA" id="ARBA00008059"/>
    </source>
</evidence>
<dbReference type="Gene3D" id="3.40.50.300">
    <property type="entry name" value="P-loop containing nucleotide triphosphate hydrolases"/>
    <property type="match status" value="1"/>
</dbReference>
<keyword evidence="6" id="KW-1185">Reference proteome</keyword>
<dbReference type="NCBIfam" id="NF038214">
    <property type="entry name" value="IS21_help_AAA"/>
    <property type="match status" value="1"/>
</dbReference>
<sequence length="249" mass="27741">MLTHPTLNQLHALGLHGMAKAFVDIQASGDAASLGHAEWLALLLEREASLRHDKRLSARLRYAKLRQQACVEDIDYRTPRGLDRALFAQLAEGSWIDAHANLLICGPAGVGKSWLASALGNKACRDNRTVLYQRVPRLFSELALARGDGRHQRLLRALGRVDLLILDDWGLEPLDAAARHDLLEILEDRYGRRSTIVTSQLPVDQWHALIGDPTYADAVLDRLVHNAHRLELSGESLRRVRAQQAARTA</sequence>